<reference evidence="1" key="2">
    <citation type="submission" date="2021-01" db="EMBL/GenBank/DDBJ databases">
        <authorList>
            <person name="Schikora-Tamarit M.A."/>
        </authorList>
    </citation>
    <scope>NUCLEOTIDE SEQUENCE</scope>
    <source>
        <strain evidence="1">CBS2887</strain>
    </source>
</reference>
<evidence type="ECO:0000313" key="2">
    <source>
        <dbReference type="Proteomes" id="UP000774326"/>
    </source>
</evidence>
<dbReference type="EMBL" id="JAEUBG010001443">
    <property type="protein sequence ID" value="KAH3686414.1"/>
    <property type="molecule type" value="Genomic_DNA"/>
</dbReference>
<reference evidence="1" key="1">
    <citation type="journal article" date="2021" name="Open Biol.">
        <title>Shared evolutionary footprints suggest mitochondrial oxidative damage underlies multiple complex I losses in fungi.</title>
        <authorList>
            <person name="Schikora-Tamarit M.A."/>
            <person name="Marcet-Houben M."/>
            <person name="Nosek J."/>
            <person name="Gabaldon T."/>
        </authorList>
    </citation>
    <scope>NUCLEOTIDE SEQUENCE</scope>
    <source>
        <strain evidence="1">CBS2887</strain>
    </source>
</reference>
<gene>
    <name evidence="1" type="ORF">WICPIJ_002593</name>
</gene>
<accession>A0A9P8QBH5</accession>
<keyword evidence="2" id="KW-1185">Reference proteome</keyword>
<name>A0A9P8QBH5_WICPI</name>
<dbReference type="Proteomes" id="UP000774326">
    <property type="component" value="Unassembled WGS sequence"/>
</dbReference>
<comment type="caution">
    <text evidence="1">The sequence shown here is derived from an EMBL/GenBank/DDBJ whole genome shotgun (WGS) entry which is preliminary data.</text>
</comment>
<protein>
    <submittedName>
        <fullName evidence="1">Uncharacterized protein</fullName>
    </submittedName>
</protein>
<dbReference type="GO" id="GO:0031505">
    <property type="term" value="P:fungal-type cell wall organization"/>
    <property type="evidence" value="ECO:0007669"/>
    <property type="project" value="InterPro"/>
</dbReference>
<organism evidence="1 2">
    <name type="scientific">Wickerhamomyces pijperi</name>
    <name type="common">Yeast</name>
    <name type="synonym">Pichia pijperi</name>
    <dbReference type="NCBI Taxonomy" id="599730"/>
    <lineage>
        <taxon>Eukaryota</taxon>
        <taxon>Fungi</taxon>
        <taxon>Dikarya</taxon>
        <taxon>Ascomycota</taxon>
        <taxon>Saccharomycotina</taxon>
        <taxon>Saccharomycetes</taxon>
        <taxon>Phaffomycetales</taxon>
        <taxon>Wickerhamomycetaceae</taxon>
        <taxon>Wickerhamomyces</taxon>
    </lineage>
</organism>
<dbReference type="OrthoDB" id="5406216at2759"/>
<evidence type="ECO:0000313" key="1">
    <source>
        <dbReference type="EMBL" id="KAH3686414.1"/>
    </source>
</evidence>
<dbReference type="AlphaFoldDB" id="A0A9P8QBH5"/>
<dbReference type="InterPro" id="IPR031452">
    <property type="entry name" value="Kre1"/>
</dbReference>
<sequence>MKFQQILTVASFGLHTITAIVIPTSIPLAITVSAEQQFTTKVTSSYSSTEPTNVLDTVTEEYKNYVEERTRYPAQEHFEKEDSLFNRWLEPRAKKYSYSELEKIRKDYYDNKLGSGATRASPFPLPLFLDLLAPPRRKSTPAVAEINNRTTTVLEKRHYSNRNSGYHFLSPSSSLVFPTITPVAHHVKAVHAIEAITTTTPTTTHIQEPTFYYDNQGIRHTYSQQFRTHKSLASPVPKGIIGLGSLGGRVGDVRSYEFGTLTF</sequence>
<dbReference type="Pfam" id="PF17056">
    <property type="entry name" value="KRE1"/>
    <property type="match status" value="1"/>
</dbReference>
<proteinExistence type="predicted"/>